<organism evidence="1">
    <name type="scientific">Podoviridae sp. ctBev14</name>
    <dbReference type="NCBI Taxonomy" id="2823556"/>
    <lineage>
        <taxon>Viruses</taxon>
        <taxon>Duplodnaviria</taxon>
        <taxon>Heunggongvirae</taxon>
        <taxon>Uroviricota</taxon>
        <taxon>Caudoviricetes</taxon>
    </lineage>
</organism>
<evidence type="ECO:0000313" key="1">
    <source>
        <dbReference type="EMBL" id="DAD67075.1"/>
    </source>
</evidence>
<accession>A0A8S5LB60</accession>
<protein>
    <submittedName>
        <fullName evidence="1">Uncharacterized protein</fullName>
    </submittedName>
</protein>
<sequence>MSYVIRQGKHTNLTKANKAKMRAIKNTQDIMSNYTITLVMADQNNTCNTVFFRDMPVKISPQLAWHFENTRCKWDIVCGVICRDQSGKHYIDFVSFGSVEECIVDDLSELALQVCKQMFEESPKLHKLCPFYMARPQRECEVPLILDTIHQHKVLNRIGTNFEINCHCKEIDYHTDDAWNEVLKTIKFNELDLEFIDED</sequence>
<reference evidence="1" key="1">
    <citation type="journal article" date="2021" name="Proc. Natl. Acad. Sci. U.S.A.">
        <title>A Catalog of Tens of Thousands of Viruses from Human Metagenomes Reveals Hidden Associations with Chronic Diseases.</title>
        <authorList>
            <person name="Tisza M.J."/>
            <person name="Buck C.B."/>
        </authorList>
    </citation>
    <scope>NUCLEOTIDE SEQUENCE</scope>
    <source>
        <strain evidence="1">CtBev14</strain>
    </source>
</reference>
<dbReference type="EMBL" id="BK014667">
    <property type="protein sequence ID" value="DAD67075.1"/>
    <property type="molecule type" value="Genomic_DNA"/>
</dbReference>
<proteinExistence type="predicted"/>
<name>A0A8S5LB60_9CAUD</name>